<dbReference type="CDD" id="cd00761">
    <property type="entry name" value="Glyco_tranf_GTA_type"/>
    <property type="match status" value="1"/>
</dbReference>
<dbReference type="OrthoDB" id="5165900at2"/>
<dbReference type="Pfam" id="PF00535">
    <property type="entry name" value="Glycos_transf_2"/>
    <property type="match status" value="2"/>
</dbReference>
<keyword evidence="5" id="KW-1185">Reference proteome</keyword>
<keyword evidence="4" id="KW-0808">Transferase</keyword>
<comment type="caution">
    <text evidence="4">The sequence shown here is derived from an EMBL/GenBank/DDBJ whole genome shotgun (WGS) entry which is preliminary data.</text>
</comment>
<dbReference type="InterPro" id="IPR029044">
    <property type="entry name" value="Nucleotide-diphossugar_trans"/>
</dbReference>
<feature type="domain" description="Spore protein YkvP/CgeB glycosyl transferase-like" evidence="3">
    <location>
        <begin position="896"/>
        <end position="1027"/>
    </location>
</feature>
<dbReference type="Proteomes" id="UP000276232">
    <property type="component" value="Unassembled WGS sequence"/>
</dbReference>
<dbReference type="SUPFAM" id="SSF53756">
    <property type="entry name" value="UDP-Glycosyltransferase/glycogen phosphorylase"/>
    <property type="match status" value="1"/>
</dbReference>
<organism evidence="4 5">
    <name type="scientific">Pseudokineococcus lusitanus</name>
    <dbReference type="NCBI Taxonomy" id="763993"/>
    <lineage>
        <taxon>Bacteria</taxon>
        <taxon>Bacillati</taxon>
        <taxon>Actinomycetota</taxon>
        <taxon>Actinomycetes</taxon>
        <taxon>Kineosporiales</taxon>
        <taxon>Kineosporiaceae</taxon>
        <taxon>Pseudokineococcus</taxon>
    </lineage>
</organism>
<dbReference type="Gene3D" id="3.90.550.10">
    <property type="entry name" value="Spore Coat Polysaccharide Biosynthesis Protein SpsA, Chain A"/>
    <property type="match status" value="2"/>
</dbReference>
<feature type="region of interest" description="Disordered" evidence="1">
    <location>
        <begin position="1"/>
        <end position="25"/>
    </location>
</feature>
<evidence type="ECO:0000259" key="2">
    <source>
        <dbReference type="Pfam" id="PF00535"/>
    </source>
</evidence>
<evidence type="ECO:0000256" key="1">
    <source>
        <dbReference type="SAM" id="MobiDB-lite"/>
    </source>
</evidence>
<dbReference type="Pfam" id="PF13524">
    <property type="entry name" value="Glyco_trans_1_2"/>
    <property type="match status" value="1"/>
</dbReference>
<dbReference type="GO" id="GO:0016740">
    <property type="term" value="F:transferase activity"/>
    <property type="evidence" value="ECO:0007669"/>
    <property type="project" value="UniProtKB-KW"/>
</dbReference>
<proteinExistence type="predicted"/>
<dbReference type="InterPro" id="IPR001173">
    <property type="entry name" value="Glyco_trans_2-like"/>
</dbReference>
<gene>
    <name evidence="4" type="ORF">EDC03_3181</name>
</gene>
<dbReference type="AlphaFoldDB" id="A0A3N1G925"/>
<dbReference type="EMBL" id="RJKN01000010">
    <property type="protein sequence ID" value="ROP26711.1"/>
    <property type="molecule type" value="Genomic_DNA"/>
</dbReference>
<feature type="domain" description="Glycosyltransferase 2-like" evidence="2">
    <location>
        <begin position="214"/>
        <end position="340"/>
    </location>
</feature>
<dbReference type="PANTHER" id="PTHR43685">
    <property type="entry name" value="GLYCOSYLTRANSFERASE"/>
    <property type="match status" value="1"/>
</dbReference>
<dbReference type="SUPFAM" id="SSF53448">
    <property type="entry name" value="Nucleotide-diphospho-sugar transferases"/>
    <property type="match status" value="2"/>
</dbReference>
<evidence type="ECO:0000313" key="4">
    <source>
        <dbReference type="EMBL" id="ROP26711.1"/>
    </source>
</evidence>
<dbReference type="InterPro" id="IPR055259">
    <property type="entry name" value="YkvP/CgeB_Glyco_trans-like"/>
</dbReference>
<dbReference type="PANTHER" id="PTHR43685:SF2">
    <property type="entry name" value="GLYCOSYLTRANSFERASE 2-LIKE DOMAIN-CONTAINING PROTEIN"/>
    <property type="match status" value="1"/>
</dbReference>
<protein>
    <submittedName>
        <fullName evidence="4">Glycosyl transferase family 2</fullName>
    </submittedName>
</protein>
<dbReference type="RefSeq" id="WP_123381252.1">
    <property type="nucleotide sequence ID" value="NZ_RJKN01000010.1"/>
</dbReference>
<feature type="domain" description="Glycosyltransferase 2-like" evidence="2">
    <location>
        <begin position="447"/>
        <end position="562"/>
    </location>
</feature>
<evidence type="ECO:0000259" key="3">
    <source>
        <dbReference type="Pfam" id="PF13524"/>
    </source>
</evidence>
<evidence type="ECO:0000313" key="5">
    <source>
        <dbReference type="Proteomes" id="UP000276232"/>
    </source>
</evidence>
<dbReference type="InterPro" id="IPR050834">
    <property type="entry name" value="Glycosyltransf_2"/>
</dbReference>
<feature type="compositionally biased region" description="Basic residues" evidence="1">
    <location>
        <begin position="1"/>
        <end position="11"/>
    </location>
</feature>
<accession>A0A3N1G925</accession>
<sequence>MAGRAARRTSQRVRSAAALAPRHPTATRDEARVLASGLFDARWYLAQAAFLGDDVDELAALRHYLAKGRRAGRTPHRWFLPEWIDPRGWATAEEDPLVTYVRRSSVRRTSAPHPCFDPAAHVARHPGAARHPMGPLGDLLDRGPETPVDVAGPAGTVVTTRGAVEALLDEHLARWAGQEALRTAPRKTERFTEPSGARTLTAEEAARLAATSVSVVVPVWEREDLVEVALTSALAQEGLDLEVVVVDDGSRDGSVAAARAVAARDPRVVVVERPHEGVSAARNAGLAVARGEYVAFLDSDNTWRPGFLARMVAELRRSGRDVGYGVVAMDTGERTVYRALDAGRSHLEVINHVDLNVLVARADAVRAVGGFDTDLKRAVDYDLVWKLATAGPLEFVPVVGVDYHADDSDVRRITVTHGDSWGEVVKKRRLLDWDAVAAAPRTPGLTSLVVVTRDSPRALMTALSGLCAGEGAPGEVVVVDDGSRLSASLATACAELAVPALRVLRRPVQEFFALGADTGFAATHGDVVVLADDDVTVLPGDVGRLAAVLRERGAAAVQPVLVTRHGLVQHAGAVLETSTALPVPFLAGHHPDDVGEEPFEVPAPAASLLALDAARHAAVGGFDTRFRNGLHDTDLGLRLRAAGGTVLVDPRVHAVHVGRSLAREDPQAHHNFRHFVARYGGSRPDPAPTYADRGLEVVGWQPPPVGEQGAPRRPATPLVRRLRPVRTHVEGHEVPRLHWAIKIAAPFRGAQRWGDEHFAESLAQGLRRLGQHVVVDTRDTRVRPSAHLDDVVLQLRGLMPLPPQPGAVNLAWVISHPEDVRREEVVGYDGVFAASETWAEQATRAWGLPVHPLLQCTDPARFHPDAAVADTGYKVLFVGNSRNIRRRVVGWAVDADVRTDVVGQGWDGVVPSSWVRGEYLPNEGLAAAYRGAGVVLNDHWDDMLRDGFVSNRLFDAVASGARVLTDPVPGLEELFQGCAVAVRDAEHLRTLVDLPRDQVFPQSDERAVIADQVRVHHSFEARARTLLTHVLGLRGEEPLEEPPTG</sequence>
<name>A0A3N1G925_9ACTN</name>
<dbReference type="InParanoid" id="A0A3N1G925"/>
<reference evidence="4 5" key="1">
    <citation type="journal article" date="2015" name="Stand. Genomic Sci.">
        <title>Genomic Encyclopedia of Bacterial and Archaeal Type Strains, Phase III: the genomes of soil and plant-associated and newly described type strains.</title>
        <authorList>
            <person name="Whitman W.B."/>
            <person name="Woyke T."/>
            <person name="Klenk H.P."/>
            <person name="Zhou Y."/>
            <person name="Lilburn T.G."/>
            <person name="Beck B.J."/>
            <person name="De Vos P."/>
            <person name="Vandamme P."/>
            <person name="Eisen J.A."/>
            <person name="Garrity G."/>
            <person name="Hugenholtz P."/>
            <person name="Kyrpides N.C."/>
        </authorList>
    </citation>
    <scope>NUCLEOTIDE SEQUENCE [LARGE SCALE GENOMIC DNA]</scope>
    <source>
        <strain evidence="4 5">CECT 7306</strain>
    </source>
</reference>